<name>D5VSN4_METIM</name>
<dbReference type="eggNOG" id="arCOG01445">
    <property type="taxonomic scope" value="Archaea"/>
</dbReference>
<evidence type="ECO:0000259" key="13">
    <source>
        <dbReference type="PROSITE" id="PS51643"/>
    </source>
</evidence>
<dbReference type="SMART" id="SM00490">
    <property type="entry name" value="HELICc"/>
    <property type="match status" value="1"/>
</dbReference>
<evidence type="ECO:0000259" key="11">
    <source>
        <dbReference type="PROSITE" id="PS51192"/>
    </source>
</evidence>
<reference evidence="14" key="1">
    <citation type="submission" date="2010-04" db="EMBL/GenBank/DDBJ databases">
        <title>Complete sequence of Methanocaldococcus infernus ME.</title>
        <authorList>
            <consortium name="US DOE Joint Genome Institute"/>
            <person name="Lucas S."/>
            <person name="Copeland A."/>
            <person name="Lapidus A."/>
            <person name="Cheng J.-F."/>
            <person name="Bruce D."/>
            <person name="Goodwin L."/>
            <person name="Pitluck S."/>
            <person name="Munk A.C."/>
            <person name="Detter J.C."/>
            <person name="Han C."/>
            <person name="Tapia R."/>
            <person name="Land M."/>
            <person name="Hauser L."/>
            <person name="Kyrpides N."/>
            <person name="Mikhailova N."/>
            <person name="Sieprawska-Lupa M."/>
            <person name="Whitman W.B."/>
            <person name="Woyke T."/>
        </authorList>
    </citation>
    <scope>NUCLEOTIDE SEQUENCE [LARGE SCALE GENOMIC DNA]</scope>
    <source>
        <strain evidence="14">ME</strain>
    </source>
</reference>
<feature type="domain" description="Helicase C-terminal" evidence="12">
    <location>
        <begin position="447"/>
        <end position="607"/>
    </location>
</feature>
<dbReference type="GO" id="GO:0004518">
    <property type="term" value="F:nuclease activity"/>
    <property type="evidence" value="ECO:0007669"/>
    <property type="project" value="UniProtKB-KW"/>
</dbReference>
<feature type="domain" description="Rhodanese" evidence="10">
    <location>
        <begin position="453"/>
        <end position="512"/>
    </location>
</feature>
<dbReference type="Proteomes" id="UP000002061">
    <property type="component" value="Chromosome"/>
</dbReference>
<dbReference type="GO" id="GO:0003676">
    <property type="term" value="F:nucleic acid binding"/>
    <property type="evidence" value="ECO:0007669"/>
    <property type="project" value="InterPro"/>
</dbReference>
<evidence type="ECO:0000256" key="1">
    <source>
        <dbReference type="ARBA" id="ARBA00006847"/>
    </source>
</evidence>
<dbReference type="RefSeq" id="WP_013100333.1">
    <property type="nucleotide sequence ID" value="NC_014122.1"/>
</dbReference>
<dbReference type="Gene3D" id="1.10.3210.30">
    <property type="match status" value="1"/>
</dbReference>
<organism evidence="14 15">
    <name type="scientific">Methanocaldococcus infernus (strain DSM 11812 / JCM 15783 / ME)</name>
    <dbReference type="NCBI Taxonomy" id="573063"/>
    <lineage>
        <taxon>Archaea</taxon>
        <taxon>Methanobacteriati</taxon>
        <taxon>Methanobacteriota</taxon>
        <taxon>Methanomada group</taxon>
        <taxon>Methanococci</taxon>
        <taxon>Methanococcales</taxon>
        <taxon>Methanocaldococcaceae</taxon>
        <taxon>Methanocaldococcus</taxon>
    </lineage>
</organism>
<dbReference type="InterPro" id="IPR050079">
    <property type="entry name" value="DEAD_box_RNA_helicase"/>
</dbReference>
<feature type="domain" description="HD Cas3-type" evidence="13">
    <location>
        <begin position="8"/>
        <end position="207"/>
    </location>
</feature>
<evidence type="ECO:0000256" key="4">
    <source>
        <dbReference type="ARBA" id="ARBA00022723"/>
    </source>
</evidence>
<evidence type="ECO:0000259" key="10">
    <source>
        <dbReference type="PROSITE" id="PS50206"/>
    </source>
</evidence>
<evidence type="ECO:0000313" key="15">
    <source>
        <dbReference type="Proteomes" id="UP000002061"/>
    </source>
</evidence>
<dbReference type="HOGENOM" id="CLU_009347_1_0_2"/>
<proteinExistence type="inferred from homology"/>
<keyword evidence="15" id="KW-1185">Reference proteome</keyword>
<dbReference type="PANTHER" id="PTHR47959:SF16">
    <property type="entry name" value="CRISPR-ASSOCIATED NUCLEASE_HELICASE CAS3-RELATED"/>
    <property type="match status" value="1"/>
</dbReference>
<dbReference type="OrthoDB" id="43851at2157"/>
<dbReference type="SUPFAM" id="SSF109604">
    <property type="entry name" value="HD-domain/PDEase-like"/>
    <property type="match status" value="1"/>
</dbReference>
<dbReference type="InterPro" id="IPR006474">
    <property type="entry name" value="Helicase_Cas3_CRISPR-ass_core"/>
</dbReference>
<evidence type="ECO:0000313" key="14">
    <source>
        <dbReference type="EMBL" id="ADG13587.1"/>
    </source>
</evidence>
<evidence type="ECO:0000256" key="2">
    <source>
        <dbReference type="ARBA" id="ARBA00009046"/>
    </source>
</evidence>
<dbReference type="GO" id="GO:0140097">
    <property type="term" value="F:catalytic activity, acting on DNA"/>
    <property type="evidence" value="ECO:0007669"/>
    <property type="project" value="UniProtKB-ARBA"/>
</dbReference>
<dbReference type="CDD" id="cd09641">
    <property type="entry name" value="Cas3''_I"/>
    <property type="match status" value="1"/>
</dbReference>
<dbReference type="STRING" id="573063.Metin_0926"/>
<evidence type="ECO:0000256" key="9">
    <source>
        <dbReference type="ARBA" id="ARBA00023118"/>
    </source>
</evidence>
<dbReference type="PROSITE" id="PS50206">
    <property type="entry name" value="RHODANESE_3"/>
    <property type="match status" value="1"/>
</dbReference>
<dbReference type="InterPro" id="IPR001650">
    <property type="entry name" value="Helicase_C-like"/>
</dbReference>
<dbReference type="PROSITE" id="PS51194">
    <property type="entry name" value="HELICASE_CTER"/>
    <property type="match status" value="1"/>
</dbReference>
<dbReference type="Pfam" id="PF00270">
    <property type="entry name" value="DEAD"/>
    <property type="match status" value="1"/>
</dbReference>
<dbReference type="PROSITE" id="PS51192">
    <property type="entry name" value="HELICASE_ATP_BIND_1"/>
    <property type="match status" value="1"/>
</dbReference>
<evidence type="ECO:0000256" key="8">
    <source>
        <dbReference type="ARBA" id="ARBA00022840"/>
    </source>
</evidence>
<dbReference type="AlphaFoldDB" id="D5VSN4"/>
<dbReference type="GeneID" id="9131939"/>
<dbReference type="GO" id="GO:0005829">
    <property type="term" value="C:cytosol"/>
    <property type="evidence" value="ECO:0007669"/>
    <property type="project" value="TreeGrafter"/>
</dbReference>
<feature type="domain" description="Helicase ATP-binding" evidence="11">
    <location>
        <begin position="237"/>
        <end position="424"/>
    </location>
</feature>
<gene>
    <name evidence="14" type="ordered locus">Metin_0926</name>
</gene>
<dbReference type="SMART" id="SM00487">
    <property type="entry name" value="DEXDc"/>
    <property type="match status" value="1"/>
</dbReference>
<dbReference type="InterPro" id="IPR014001">
    <property type="entry name" value="Helicase_ATP-bd"/>
</dbReference>
<dbReference type="InterPro" id="IPR038257">
    <property type="entry name" value="CRISPR-assoc_Cas3_HD_sf"/>
</dbReference>
<keyword evidence="6" id="KW-0378">Hydrolase</keyword>
<dbReference type="SUPFAM" id="SSF52540">
    <property type="entry name" value="P-loop containing nucleoside triphosphate hydrolases"/>
    <property type="match status" value="1"/>
</dbReference>
<sequence>MTNLCLAKFNPDELLECHVYATLNVMRSLKDNFFWVPELTNENFWELLFYAIVLHDIGKCATGFQKDPKNWGYRHEVLSTPFVEFLDYGEDEKNMIALAILTHHKYIDELKNSQMLPRLYYGVYKNKIKELLENKGYLINFYFPRIEDWELRIFRKKLKKFNLPKNWEEKIGNYNFNELLDWYDENVREKKTELIFLKGLLNACDHLASAGEYSILTLPNLKERIFEKISNLRELQEKLLFIKRNAILKAPTGYGKTEAALLWSYTNLDSVRKRYPNRVFYILPYKVSINAMYERLKSYLPEGGMVALLHSSSQYYLYVSGYEYRRLTNLYRKIYSPMKVLTPFQIMKAFFGVGFYEMELSELAKSLLIFDEIHVYEPNIIGIILGMLDILVNGYKAKALIMSATLPTFLEELFKETLKAEDVKFEKEDPDEFTRHRVRVVDGNVFDIIQNLELNKNFFIFGEIKLEKPVLIVCNTVDRAIEVYKYLKNKKFKVLLIHGRFTYGDRERLEKEVRKNIEHYDFIVSTQVIEVSLDISFNSILSEPAPLDALIQRFGRVNRHGWKDGVIKDVYVLTEGSERDKYVYKEWMVKNTLKVLQEINEELLRESKIQDYLDEVYKDSNKIIKSIMSAKDTTIDIFNSLKPLYSSENEERFYELFQGLEVIPIKYIGKVNELIDQRRYIEIYKYMVPLSISKYFSIKEKLGDVFRYEPKLKSVIASLKYDSELGLLLDNIDMDEDQWIM</sequence>
<dbReference type="GO" id="GO:0046872">
    <property type="term" value="F:metal ion binding"/>
    <property type="evidence" value="ECO:0007669"/>
    <property type="project" value="UniProtKB-KW"/>
</dbReference>
<dbReference type="PANTHER" id="PTHR47959">
    <property type="entry name" value="ATP-DEPENDENT RNA HELICASE RHLE-RELATED"/>
    <property type="match status" value="1"/>
</dbReference>
<dbReference type="InterPro" id="IPR001763">
    <property type="entry name" value="Rhodanese-like_dom"/>
</dbReference>
<protein>
    <submittedName>
        <fullName evidence="14">CRISPR-associated helicase Cas3</fullName>
    </submittedName>
</protein>
<dbReference type="InterPro" id="IPR054712">
    <property type="entry name" value="Cas3-like_dom"/>
</dbReference>
<evidence type="ECO:0000256" key="3">
    <source>
        <dbReference type="ARBA" id="ARBA00022722"/>
    </source>
</evidence>
<keyword evidence="8" id="KW-0067">ATP-binding</keyword>
<dbReference type="InterPro" id="IPR006483">
    <property type="entry name" value="CRISPR-assoc_Cas3_HD"/>
</dbReference>
<dbReference type="NCBIfam" id="TIGR01587">
    <property type="entry name" value="cas3_core"/>
    <property type="match status" value="1"/>
</dbReference>
<dbReference type="Pfam" id="PF22590">
    <property type="entry name" value="Cas3-like_C_2"/>
    <property type="match status" value="1"/>
</dbReference>
<dbReference type="KEGG" id="mif:Metin_0926"/>
<keyword evidence="4" id="KW-0479">Metal-binding</keyword>
<dbReference type="EMBL" id="CP002009">
    <property type="protein sequence ID" value="ADG13587.1"/>
    <property type="molecule type" value="Genomic_DNA"/>
</dbReference>
<dbReference type="Gene3D" id="3.40.50.300">
    <property type="entry name" value="P-loop containing nucleotide triphosphate hydrolases"/>
    <property type="match status" value="2"/>
</dbReference>
<keyword evidence="9" id="KW-0051">Antiviral defense</keyword>
<evidence type="ECO:0000256" key="7">
    <source>
        <dbReference type="ARBA" id="ARBA00022806"/>
    </source>
</evidence>
<evidence type="ECO:0000259" key="12">
    <source>
        <dbReference type="PROSITE" id="PS51194"/>
    </source>
</evidence>
<dbReference type="NCBIfam" id="TIGR01596">
    <property type="entry name" value="cas3_HD"/>
    <property type="match status" value="1"/>
</dbReference>
<dbReference type="InterPro" id="IPR011545">
    <property type="entry name" value="DEAD/DEAH_box_helicase_dom"/>
</dbReference>
<evidence type="ECO:0000256" key="5">
    <source>
        <dbReference type="ARBA" id="ARBA00022741"/>
    </source>
</evidence>
<keyword evidence="7" id="KW-0347">Helicase</keyword>
<dbReference type="GO" id="GO:0003724">
    <property type="term" value="F:RNA helicase activity"/>
    <property type="evidence" value="ECO:0007669"/>
    <property type="project" value="TreeGrafter"/>
</dbReference>
<dbReference type="GO" id="GO:0051607">
    <property type="term" value="P:defense response to virus"/>
    <property type="evidence" value="ECO:0007669"/>
    <property type="project" value="UniProtKB-KW"/>
</dbReference>
<comment type="similarity">
    <text evidence="1">In the N-terminal section; belongs to the CRISPR-associated nuclease Cas3-HD family.</text>
</comment>
<dbReference type="GO" id="GO:0005524">
    <property type="term" value="F:ATP binding"/>
    <property type="evidence" value="ECO:0007669"/>
    <property type="project" value="UniProtKB-KW"/>
</dbReference>
<keyword evidence="3" id="KW-0540">Nuclease</keyword>
<comment type="similarity">
    <text evidence="2">In the central section; belongs to the CRISPR-associated helicase Cas3 family.</text>
</comment>
<dbReference type="GO" id="GO:0016787">
    <property type="term" value="F:hydrolase activity"/>
    <property type="evidence" value="ECO:0007669"/>
    <property type="project" value="UniProtKB-KW"/>
</dbReference>
<dbReference type="PROSITE" id="PS51643">
    <property type="entry name" value="HD_CAS3"/>
    <property type="match status" value="1"/>
</dbReference>
<dbReference type="InterPro" id="IPR027417">
    <property type="entry name" value="P-loop_NTPase"/>
</dbReference>
<evidence type="ECO:0000256" key="6">
    <source>
        <dbReference type="ARBA" id="ARBA00022801"/>
    </source>
</evidence>
<accession>D5VSN4</accession>
<keyword evidence="5" id="KW-0547">Nucleotide-binding</keyword>